<proteinExistence type="inferred from homology"/>
<dbReference type="InterPro" id="IPR029052">
    <property type="entry name" value="Metallo-depent_PP-like"/>
</dbReference>
<keyword evidence="5" id="KW-1185">Reference proteome</keyword>
<dbReference type="EMBL" id="CADEPM010000007">
    <property type="protein sequence ID" value="CAB3408601.1"/>
    <property type="molecule type" value="Genomic_DNA"/>
</dbReference>
<dbReference type="AlphaFoldDB" id="A0A8S1F3V2"/>
<comment type="catalytic activity">
    <reaction evidence="1">
        <text>O-phospho-L-threonyl-[protein] + H2O = L-threonyl-[protein] + phosphate</text>
        <dbReference type="Rhea" id="RHEA:47004"/>
        <dbReference type="Rhea" id="RHEA-COMP:11060"/>
        <dbReference type="Rhea" id="RHEA-COMP:11605"/>
        <dbReference type="ChEBI" id="CHEBI:15377"/>
        <dbReference type="ChEBI" id="CHEBI:30013"/>
        <dbReference type="ChEBI" id="CHEBI:43474"/>
        <dbReference type="ChEBI" id="CHEBI:61977"/>
        <dbReference type="EC" id="3.1.3.16"/>
    </reaction>
</comment>
<dbReference type="PROSITE" id="PS00125">
    <property type="entry name" value="SER_THR_PHOSPHATASE"/>
    <property type="match status" value="1"/>
</dbReference>
<dbReference type="GO" id="GO:0004722">
    <property type="term" value="F:protein serine/threonine phosphatase activity"/>
    <property type="evidence" value="ECO:0007669"/>
    <property type="project" value="UniProtKB-EC"/>
</dbReference>
<feature type="compositionally biased region" description="Basic and acidic residues" evidence="2">
    <location>
        <begin position="345"/>
        <end position="355"/>
    </location>
</feature>
<keyword evidence="1" id="KW-0378">Hydrolase</keyword>
<organism evidence="4 5">
    <name type="scientific">Caenorhabditis bovis</name>
    <dbReference type="NCBI Taxonomy" id="2654633"/>
    <lineage>
        <taxon>Eukaryota</taxon>
        <taxon>Metazoa</taxon>
        <taxon>Ecdysozoa</taxon>
        <taxon>Nematoda</taxon>
        <taxon>Chromadorea</taxon>
        <taxon>Rhabditida</taxon>
        <taxon>Rhabditina</taxon>
        <taxon>Rhabditomorpha</taxon>
        <taxon>Rhabditoidea</taxon>
        <taxon>Rhabditidae</taxon>
        <taxon>Peloderinae</taxon>
        <taxon>Caenorhabditis</taxon>
    </lineage>
</organism>
<sequence>MSAENQNTKSGEQLEGAVGAVVAPKVPKRKTDFSEHLTDEQRKEFNVQSFITRHLRAGSKAQKYEVFEIHALLELALKVFMSGKALIEVRAPVNICGDTHGQYSDLLRIFNACGPPTKQRYLFLGDYIDRGRHSLEVICLLLALRLALPKRMYLLRGNHELRAINKNYGFYAELQNRFRSSGGEHTALYEHFNLVFSYMPLAAIVARRILCMHGGISPHLQSLDDIRNIELPLEAAKQHPLACDLLWADPEKGCPGFEANKIRAISHIFGEVEVENLCKKLDIDLIVRAHQVVEYGYAFFADRRLITVFSASRYQEELHNYAAVVVVDSSLELSFVQLKPEEFEKRREENEKNGADQEQTTANIMDLEEAKKKAPK</sequence>
<dbReference type="Proteomes" id="UP000494206">
    <property type="component" value="Unassembled WGS sequence"/>
</dbReference>
<protein>
    <recommendedName>
        <fullName evidence="1">Serine/threonine-protein phosphatase</fullName>
        <ecNumber evidence="1">3.1.3.16</ecNumber>
    </recommendedName>
</protein>
<evidence type="ECO:0000313" key="5">
    <source>
        <dbReference type="Proteomes" id="UP000494206"/>
    </source>
</evidence>
<dbReference type="Gene3D" id="3.60.21.10">
    <property type="match status" value="1"/>
</dbReference>
<feature type="domain" description="Serine/threonine specific protein phosphatases" evidence="3">
    <location>
        <begin position="155"/>
        <end position="160"/>
    </location>
</feature>
<reference evidence="4 5" key="1">
    <citation type="submission" date="2020-04" db="EMBL/GenBank/DDBJ databases">
        <authorList>
            <person name="Laetsch R D."/>
            <person name="Stevens L."/>
            <person name="Kumar S."/>
            <person name="Blaxter L. M."/>
        </authorList>
    </citation>
    <scope>NUCLEOTIDE SEQUENCE [LARGE SCALE GENOMIC DNA]</scope>
</reference>
<gene>
    <name evidence="4" type="ORF">CBOVIS_LOCUS10360</name>
</gene>
<dbReference type="PANTHER" id="PTHR11668">
    <property type="entry name" value="SERINE/THREONINE PROTEIN PHOSPHATASE"/>
    <property type="match status" value="1"/>
</dbReference>
<name>A0A8S1F3V2_9PELO</name>
<dbReference type="EC" id="3.1.3.16" evidence="1"/>
<dbReference type="InterPro" id="IPR004843">
    <property type="entry name" value="Calcineurin-like_PHP"/>
</dbReference>
<dbReference type="GO" id="GO:0005737">
    <property type="term" value="C:cytoplasm"/>
    <property type="evidence" value="ECO:0007669"/>
    <property type="project" value="TreeGrafter"/>
</dbReference>
<dbReference type="Pfam" id="PF00149">
    <property type="entry name" value="Metallophos"/>
    <property type="match status" value="1"/>
</dbReference>
<evidence type="ECO:0000256" key="2">
    <source>
        <dbReference type="SAM" id="MobiDB-lite"/>
    </source>
</evidence>
<dbReference type="InterPro" id="IPR006186">
    <property type="entry name" value="Ser/Thr-sp_prot-phosphatase"/>
</dbReference>
<dbReference type="OrthoDB" id="5836211at2759"/>
<evidence type="ECO:0000313" key="4">
    <source>
        <dbReference type="EMBL" id="CAB3408601.1"/>
    </source>
</evidence>
<evidence type="ECO:0000256" key="1">
    <source>
        <dbReference type="RuleBase" id="RU004273"/>
    </source>
</evidence>
<comment type="caution">
    <text evidence="4">The sequence shown here is derived from an EMBL/GenBank/DDBJ whole genome shotgun (WGS) entry which is preliminary data.</text>
</comment>
<accession>A0A8S1F3V2</accession>
<evidence type="ECO:0000259" key="3">
    <source>
        <dbReference type="PROSITE" id="PS00125"/>
    </source>
</evidence>
<feature type="region of interest" description="Disordered" evidence="2">
    <location>
        <begin position="345"/>
        <end position="376"/>
    </location>
</feature>
<dbReference type="SUPFAM" id="SSF56300">
    <property type="entry name" value="Metallo-dependent phosphatases"/>
    <property type="match status" value="1"/>
</dbReference>
<dbReference type="GO" id="GO:0005634">
    <property type="term" value="C:nucleus"/>
    <property type="evidence" value="ECO:0007669"/>
    <property type="project" value="TreeGrafter"/>
</dbReference>
<comment type="similarity">
    <text evidence="1">Belongs to the PPP phosphatase family.</text>
</comment>
<dbReference type="InterPro" id="IPR050341">
    <property type="entry name" value="PP1_catalytic_subunit"/>
</dbReference>
<dbReference type="PANTHER" id="PTHR11668:SF491">
    <property type="entry name" value="SERINE_THREONINE-PROTEIN PHOSPHATASE"/>
    <property type="match status" value="1"/>
</dbReference>
<dbReference type="PRINTS" id="PR00114">
    <property type="entry name" value="STPHPHTASE"/>
</dbReference>
<dbReference type="SMART" id="SM00156">
    <property type="entry name" value="PP2Ac"/>
    <property type="match status" value="1"/>
</dbReference>